<proteinExistence type="predicted"/>
<evidence type="ECO:0000313" key="1">
    <source>
        <dbReference type="EMBL" id="KKM93808.1"/>
    </source>
</evidence>
<organism evidence="1">
    <name type="scientific">marine sediment metagenome</name>
    <dbReference type="NCBI Taxonomy" id="412755"/>
    <lineage>
        <taxon>unclassified sequences</taxon>
        <taxon>metagenomes</taxon>
        <taxon>ecological metagenomes</taxon>
    </lineage>
</organism>
<accession>A0A0F9LKA4</accession>
<protein>
    <submittedName>
        <fullName evidence="1">Uncharacterized protein</fullName>
    </submittedName>
</protein>
<dbReference type="EMBL" id="LAZR01006220">
    <property type="protein sequence ID" value="KKM93808.1"/>
    <property type="molecule type" value="Genomic_DNA"/>
</dbReference>
<gene>
    <name evidence="1" type="ORF">LCGC14_1204730</name>
</gene>
<comment type="caution">
    <text evidence="1">The sequence shown here is derived from an EMBL/GenBank/DDBJ whole genome shotgun (WGS) entry which is preliminary data.</text>
</comment>
<reference evidence="1" key="1">
    <citation type="journal article" date="2015" name="Nature">
        <title>Complex archaea that bridge the gap between prokaryotes and eukaryotes.</title>
        <authorList>
            <person name="Spang A."/>
            <person name="Saw J.H."/>
            <person name="Jorgensen S.L."/>
            <person name="Zaremba-Niedzwiedzka K."/>
            <person name="Martijn J."/>
            <person name="Lind A.E."/>
            <person name="van Eijk R."/>
            <person name="Schleper C."/>
            <person name="Guy L."/>
            <person name="Ettema T.J."/>
        </authorList>
    </citation>
    <scope>NUCLEOTIDE SEQUENCE</scope>
</reference>
<name>A0A0F9LKA4_9ZZZZ</name>
<sequence length="117" mass="13920">MITRRQWSRQFCFCFKCGYTSLFGDNLETHEIANGPVRQKALKEPATWLRLCNGFANNCHDAVQGKLEWPVFRQLALKKMYDPEHYDRVKVNLLRGREPDAITEKEVDEWVRRMEKD</sequence>
<dbReference type="AlphaFoldDB" id="A0A0F9LKA4"/>